<organism evidence="6 7">
    <name type="scientific">Ostreobium quekettii</name>
    <dbReference type="NCBI Taxonomy" id="121088"/>
    <lineage>
        <taxon>Eukaryota</taxon>
        <taxon>Viridiplantae</taxon>
        <taxon>Chlorophyta</taxon>
        <taxon>core chlorophytes</taxon>
        <taxon>Ulvophyceae</taxon>
        <taxon>TCBD clade</taxon>
        <taxon>Bryopsidales</taxon>
        <taxon>Ostreobineae</taxon>
        <taxon>Ostreobiaceae</taxon>
        <taxon>Ostreobium</taxon>
    </lineage>
</organism>
<evidence type="ECO:0000256" key="3">
    <source>
        <dbReference type="ARBA" id="ARBA00022692"/>
    </source>
</evidence>
<gene>
    <name evidence="6" type="ORF">OSTQU699_LOCUS214</name>
</gene>
<dbReference type="PANTHER" id="PTHR30558">
    <property type="entry name" value="EXBD MEMBRANE COMPONENT OF PMF-DRIVEN MACROMOLECULE IMPORT SYSTEM"/>
    <property type="match status" value="1"/>
</dbReference>
<evidence type="ECO:0000256" key="1">
    <source>
        <dbReference type="ARBA" id="ARBA00004162"/>
    </source>
</evidence>
<dbReference type="GO" id="GO:0022857">
    <property type="term" value="F:transmembrane transporter activity"/>
    <property type="evidence" value="ECO:0007669"/>
    <property type="project" value="InterPro"/>
</dbReference>
<dbReference type="Gene3D" id="3.30.420.270">
    <property type="match status" value="1"/>
</dbReference>
<accession>A0A8S1IKX2</accession>
<comment type="caution">
    <text evidence="6">The sequence shown here is derived from an EMBL/GenBank/DDBJ whole genome shotgun (WGS) entry which is preliminary data.</text>
</comment>
<evidence type="ECO:0000256" key="5">
    <source>
        <dbReference type="ARBA" id="ARBA00023136"/>
    </source>
</evidence>
<dbReference type="EMBL" id="CAJHUC010000279">
    <property type="protein sequence ID" value="CAD7694853.1"/>
    <property type="molecule type" value="Genomic_DNA"/>
</dbReference>
<evidence type="ECO:0008006" key="8">
    <source>
        <dbReference type="Google" id="ProtNLM"/>
    </source>
</evidence>
<protein>
    <recommendedName>
        <fullName evidence="8">Biopolymer transport protein ExbD/TolR</fullName>
    </recommendedName>
</protein>
<keyword evidence="5" id="KW-0472">Membrane</keyword>
<evidence type="ECO:0000256" key="2">
    <source>
        <dbReference type="ARBA" id="ARBA00022475"/>
    </source>
</evidence>
<name>A0A8S1IKX2_9CHLO</name>
<keyword evidence="2" id="KW-1003">Cell membrane</keyword>
<dbReference type="InterPro" id="IPR003400">
    <property type="entry name" value="ExbD"/>
</dbReference>
<evidence type="ECO:0000313" key="7">
    <source>
        <dbReference type="Proteomes" id="UP000708148"/>
    </source>
</evidence>
<dbReference type="AlphaFoldDB" id="A0A8S1IKX2"/>
<comment type="subcellular location">
    <subcellularLocation>
        <location evidence="1">Cell membrane</location>
        <topology evidence="1">Single-pass membrane protein</topology>
    </subcellularLocation>
</comment>
<sequence>MKFKHRRQLEASEGDLTPMIDMTFQLIAFFMVLINFTEVEQDQRITLPASELAQPPDQPYDEPLTVQITKDETILFARDELEPDALLPALRREASIIRAYEKQLSDVTIIIRADATVRTGVVQDAISACQEAEFETFALRGKTSSEDTLIMRDFNIRMPLPSEDTQPQPLETPTLRLRLASNDDGSLQSVSLGEKSFGNGPEAFAQLHQYLRTLIQDDGGPGAGDEPEVEIDADYNLRYDYTIRAITAISGYRENNDTHTLVEKIRFTPPKKP</sequence>
<dbReference type="Pfam" id="PF02472">
    <property type="entry name" value="ExbD"/>
    <property type="match status" value="1"/>
</dbReference>
<dbReference type="Proteomes" id="UP000708148">
    <property type="component" value="Unassembled WGS sequence"/>
</dbReference>
<dbReference type="PANTHER" id="PTHR30558:SF3">
    <property type="entry name" value="BIOPOLYMER TRANSPORT PROTEIN EXBD-RELATED"/>
    <property type="match status" value="1"/>
</dbReference>
<proteinExistence type="predicted"/>
<dbReference type="GO" id="GO:0005886">
    <property type="term" value="C:plasma membrane"/>
    <property type="evidence" value="ECO:0007669"/>
    <property type="project" value="UniProtKB-SubCell"/>
</dbReference>
<evidence type="ECO:0000256" key="4">
    <source>
        <dbReference type="ARBA" id="ARBA00022989"/>
    </source>
</evidence>
<keyword evidence="3" id="KW-0812">Transmembrane</keyword>
<evidence type="ECO:0000313" key="6">
    <source>
        <dbReference type="EMBL" id="CAD7694853.1"/>
    </source>
</evidence>
<dbReference type="OrthoDB" id="10453507at2759"/>
<reference evidence="6" key="1">
    <citation type="submission" date="2020-12" db="EMBL/GenBank/DDBJ databases">
        <authorList>
            <person name="Iha C."/>
        </authorList>
    </citation>
    <scope>NUCLEOTIDE SEQUENCE</scope>
</reference>
<keyword evidence="7" id="KW-1185">Reference proteome</keyword>
<keyword evidence="4" id="KW-1133">Transmembrane helix</keyword>